<protein>
    <recommendedName>
        <fullName evidence="3">Lipoprotein</fullName>
    </recommendedName>
</protein>
<dbReference type="AlphaFoldDB" id="A0A1S8S8V8"/>
<reference evidence="1 2" key="1">
    <citation type="submission" date="2016-05" db="EMBL/GenBank/DDBJ databases">
        <title>Microbial solvent formation.</title>
        <authorList>
            <person name="Poehlein A."/>
            <person name="Montoya Solano J.D."/>
            <person name="Flitsch S."/>
            <person name="Krabben P."/>
            <person name="Duerre P."/>
            <person name="Daniel R."/>
        </authorList>
    </citation>
    <scope>NUCLEOTIDE SEQUENCE [LARGE SCALE GENOMIC DNA]</scope>
    <source>
        <strain evidence="1 2">DSM 53</strain>
    </source>
</reference>
<dbReference type="PROSITE" id="PS51257">
    <property type="entry name" value="PROKAR_LIPOPROTEIN"/>
    <property type="match status" value="1"/>
</dbReference>
<sequence>MKINKKIVLMLITLLCIGIILTTAGCSKKPTASESGKFFFNFLIKHDKTDIGKFGIKEDDANNIIKTQMDATKNQTRMNFTKAGILISDEELDKITEAQYNALKSLDATVEAGSENGSEATITITTPYIDFNAMDTKATNDAQDSTIALGITDRKEAINKFKDKYIENLLAELGSAKPSSETNKGNYKFKKDAQSGLWVPDMKAEEFGEQLVKLAEK</sequence>
<comment type="caution">
    <text evidence="1">The sequence shown here is derived from an EMBL/GenBank/DDBJ whole genome shotgun (WGS) entry which is preliminary data.</text>
</comment>
<dbReference type="EMBL" id="LZZI01000030">
    <property type="protein sequence ID" value="OOM61834.1"/>
    <property type="molecule type" value="Genomic_DNA"/>
</dbReference>
<gene>
    <name evidence="1" type="ORF">CLBCK_21040</name>
</gene>
<dbReference type="Proteomes" id="UP000190973">
    <property type="component" value="Unassembled WGS sequence"/>
</dbReference>
<evidence type="ECO:0008006" key="3">
    <source>
        <dbReference type="Google" id="ProtNLM"/>
    </source>
</evidence>
<evidence type="ECO:0000313" key="1">
    <source>
        <dbReference type="EMBL" id="OOM61834.1"/>
    </source>
</evidence>
<proteinExistence type="predicted"/>
<evidence type="ECO:0000313" key="2">
    <source>
        <dbReference type="Proteomes" id="UP000190973"/>
    </source>
</evidence>
<accession>A0A1S8S8V8</accession>
<dbReference type="RefSeq" id="WP_077838713.1">
    <property type="nucleotide sequence ID" value="NZ_JABTAE010000001.1"/>
</dbReference>
<name>A0A1S8S8V8_CLOBE</name>
<organism evidence="1 2">
    <name type="scientific">Clostridium beijerinckii</name>
    <name type="common">Clostridium MP</name>
    <dbReference type="NCBI Taxonomy" id="1520"/>
    <lineage>
        <taxon>Bacteria</taxon>
        <taxon>Bacillati</taxon>
        <taxon>Bacillota</taxon>
        <taxon>Clostridia</taxon>
        <taxon>Eubacteriales</taxon>
        <taxon>Clostridiaceae</taxon>
        <taxon>Clostridium</taxon>
    </lineage>
</organism>